<sequence length="343" mass="38805">MANLLKKRWYFFVLVLIILGSIVYQKQTAKIKSEKEKSTYTVKRQTLRDDLSLSGEIDASEKTTLRFQSSGKLTWIGVREGDYVQKFQAIAALDQREVQQNLKKYLNTYVNERLDLDQEKQDTQIKYTGSLSEDARREAIRVLDKAQNDLNNAVIDVELKNLAIEYATLYSPIEGLVVSIGSPYAGVNITPSQAEIEIINPNTIYFSATADQTDVVRLQEGMVGKITFDSYPDDNYGGTLYYVSFTPKEDETGTVYNLKFQLDDRARSLPLKMMMTGDIDLNLSEMKNVIAIPSGFINKDKKGSYVKVDNKGKEEKRYIKIGEVIEGNVVIRSGLSEGEVVYD</sequence>
<gene>
    <name evidence="3" type="ORF">A2954_07010</name>
</gene>
<dbReference type="GO" id="GO:0015562">
    <property type="term" value="F:efflux transmembrane transporter activity"/>
    <property type="evidence" value="ECO:0007669"/>
    <property type="project" value="TreeGrafter"/>
</dbReference>
<evidence type="ECO:0000259" key="2">
    <source>
        <dbReference type="Pfam" id="PF25967"/>
    </source>
</evidence>
<dbReference type="NCBIfam" id="TIGR01730">
    <property type="entry name" value="RND_mfp"/>
    <property type="match status" value="1"/>
</dbReference>
<dbReference type="SUPFAM" id="SSF111369">
    <property type="entry name" value="HlyD-like secretion proteins"/>
    <property type="match status" value="1"/>
</dbReference>
<feature type="domain" description="Multidrug resistance protein MdtA-like C-terminal permuted SH3" evidence="2">
    <location>
        <begin position="288"/>
        <end position="341"/>
    </location>
</feature>
<comment type="similarity">
    <text evidence="1">Belongs to the membrane fusion protein (MFP) (TC 8.A.1) family.</text>
</comment>
<protein>
    <recommendedName>
        <fullName evidence="2">Multidrug resistance protein MdtA-like C-terminal permuted SH3 domain-containing protein</fullName>
    </recommendedName>
</protein>
<dbReference type="Pfam" id="PF25967">
    <property type="entry name" value="RND-MFP_C"/>
    <property type="match status" value="1"/>
</dbReference>
<dbReference type="PANTHER" id="PTHR30469">
    <property type="entry name" value="MULTIDRUG RESISTANCE PROTEIN MDTA"/>
    <property type="match status" value="1"/>
</dbReference>
<dbReference type="Gene3D" id="2.40.30.170">
    <property type="match status" value="1"/>
</dbReference>
<evidence type="ECO:0000313" key="4">
    <source>
        <dbReference type="Proteomes" id="UP000177698"/>
    </source>
</evidence>
<reference evidence="3 4" key="1">
    <citation type="journal article" date="2016" name="Nat. Commun.">
        <title>Thousands of microbial genomes shed light on interconnected biogeochemical processes in an aquifer system.</title>
        <authorList>
            <person name="Anantharaman K."/>
            <person name="Brown C.T."/>
            <person name="Hug L.A."/>
            <person name="Sharon I."/>
            <person name="Castelle C.J."/>
            <person name="Probst A.J."/>
            <person name="Thomas B.C."/>
            <person name="Singh A."/>
            <person name="Wilkins M.J."/>
            <person name="Karaoz U."/>
            <person name="Brodie E.L."/>
            <person name="Williams K.H."/>
            <person name="Hubbard S.S."/>
            <person name="Banfield J.F."/>
        </authorList>
    </citation>
    <scope>NUCLEOTIDE SEQUENCE [LARGE SCALE GENOMIC DNA]</scope>
</reference>
<dbReference type="Gene3D" id="2.40.50.100">
    <property type="match status" value="1"/>
</dbReference>
<comment type="caution">
    <text evidence="3">The sequence shown here is derived from an EMBL/GenBank/DDBJ whole genome shotgun (WGS) entry which is preliminary data.</text>
</comment>
<dbReference type="Proteomes" id="UP000177698">
    <property type="component" value="Unassembled WGS sequence"/>
</dbReference>
<dbReference type="GO" id="GO:1990281">
    <property type="term" value="C:efflux pump complex"/>
    <property type="evidence" value="ECO:0007669"/>
    <property type="project" value="TreeGrafter"/>
</dbReference>
<proteinExistence type="inferred from homology"/>
<accession>A0A1F7IE20</accession>
<dbReference type="STRING" id="1802056.A2954_07010"/>
<organism evidence="3 4">
    <name type="scientific">Candidatus Roizmanbacteria bacterium RIFCSPLOWO2_01_FULL_37_12</name>
    <dbReference type="NCBI Taxonomy" id="1802056"/>
    <lineage>
        <taxon>Bacteria</taxon>
        <taxon>Candidatus Roizmaniibacteriota</taxon>
    </lineage>
</organism>
<dbReference type="EMBL" id="MGAG01000010">
    <property type="protein sequence ID" value="OGK41602.1"/>
    <property type="molecule type" value="Genomic_DNA"/>
</dbReference>
<dbReference type="InterPro" id="IPR006143">
    <property type="entry name" value="RND_pump_MFP"/>
</dbReference>
<evidence type="ECO:0000313" key="3">
    <source>
        <dbReference type="EMBL" id="OGK41602.1"/>
    </source>
</evidence>
<dbReference type="Gene3D" id="2.40.420.20">
    <property type="match status" value="1"/>
</dbReference>
<dbReference type="InterPro" id="IPR058627">
    <property type="entry name" value="MdtA-like_C"/>
</dbReference>
<dbReference type="AlphaFoldDB" id="A0A1F7IE20"/>
<evidence type="ECO:0000256" key="1">
    <source>
        <dbReference type="ARBA" id="ARBA00009477"/>
    </source>
</evidence>
<name>A0A1F7IE20_9BACT</name>